<evidence type="ECO:0000256" key="1">
    <source>
        <dbReference type="SAM" id="Phobius"/>
    </source>
</evidence>
<dbReference type="RefSeq" id="WP_058258407.1">
    <property type="nucleotide sequence ID" value="NZ_LN879430.1"/>
</dbReference>
<evidence type="ECO:0000313" key="3">
    <source>
        <dbReference type="Proteomes" id="UP000196053"/>
    </source>
</evidence>
<gene>
    <name evidence="2" type="ORF">SD1D_1592</name>
</gene>
<dbReference type="KEGG" id="hsd:SD1D_1592"/>
<dbReference type="EMBL" id="LN879430">
    <property type="protein sequence ID" value="CUH93138.1"/>
    <property type="molecule type" value="Genomic_DNA"/>
</dbReference>
<feature type="transmembrane region" description="Helical" evidence="1">
    <location>
        <begin position="21"/>
        <end position="42"/>
    </location>
</feature>
<keyword evidence="1" id="KW-0472">Membrane</keyword>
<keyword evidence="1" id="KW-1133">Transmembrane helix</keyword>
<accession>A0A0K8J702</accession>
<evidence type="ECO:0000313" key="2">
    <source>
        <dbReference type="EMBL" id="CUH93138.1"/>
    </source>
</evidence>
<dbReference type="Proteomes" id="UP000196053">
    <property type="component" value="Chromosome I"/>
</dbReference>
<name>A0A0K8J702_9FIRM</name>
<proteinExistence type="predicted"/>
<dbReference type="AlphaFoldDB" id="A0A0K8J702"/>
<keyword evidence="1" id="KW-0812">Transmembrane</keyword>
<reference evidence="3" key="1">
    <citation type="submission" date="2015-09" db="EMBL/GenBank/DDBJ databases">
        <authorList>
            <person name="Wibberg D."/>
        </authorList>
    </citation>
    <scope>NUCLEOTIDE SEQUENCE [LARGE SCALE GENOMIC DNA]</scope>
    <source>
        <strain evidence="3">SD1D</strain>
    </source>
</reference>
<protein>
    <submittedName>
        <fullName evidence="2">Putative membrane protein</fullName>
    </submittedName>
</protein>
<keyword evidence="3" id="KW-1185">Reference proteome</keyword>
<sequence>MNRLRKNETIGWKEDCKGITYVELIVAISLLSGVLIIAYSFLSFSYKSIIFTQAKYDATQEARVSLIRMGDNIRKAQHTLIDGESKKGVTVSASGLQLDIYVDVDHDGTCEFVQYKLSGNKLVMGQAELGSYPTTWYTVIDNVMNHRLDTPEPIFSVDENKVNLKLYIKDEYGHLNEPIYVETSFTVRSKGAM</sequence>
<organism evidence="2 3">
    <name type="scientific">Herbinix luporum</name>
    <dbReference type="NCBI Taxonomy" id="1679721"/>
    <lineage>
        <taxon>Bacteria</taxon>
        <taxon>Bacillati</taxon>
        <taxon>Bacillota</taxon>
        <taxon>Clostridia</taxon>
        <taxon>Lachnospirales</taxon>
        <taxon>Lachnospiraceae</taxon>
        <taxon>Herbinix</taxon>
    </lineage>
</organism>